<feature type="compositionally biased region" description="Polar residues" evidence="1">
    <location>
        <begin position="60"/>
        <end position="71"/>
    </location>
</feature>
<keyword evidence="3" id="KW-1185">Reference proteome</keyword>
<protein>
    <submittedName>
        <fullName evidence="2">Uncharacterized protein</fullName>
    </submittedName>
</protein>
<evidence type="ECO:0000313" key="2">
    <source>
        <dbReference type="EMBL" id="GHI83038.1"/>
    </source>
</evidence>
<dbReference type="RefSeq" id="WP_157853247.1">
    <property type="nucleotide sequence ID" value="NZ_BNEE01000003.1"/>
</dbReference>
<feature type="region of interest" description="Disordered" evidence="1">
    <location>
        <begin position="229"/>
        <end position="251"/>
    </location>
</feature>
<reference evidence="2" key="1">
    <citation type="submission" date="2020-09" db="EMBL/GenBank/DDBJ databases">
        <title>Whole genome shotgun sequence of Streptomyces xanthophaeus NBRC 12829.</title>
        <authorList>
            <person name="Komaki H."/>
            <person name="Tamura T."/>
        </authorList>
    </citation>
    <scope>NUCLEOTIDE SEQUENCE</scope>
    <source>
        <strain evidence="2">NBRC 12829</strain>
    </source>
</reference>
<proteinExistence type="predicted"/>
<sequence length="299" mass="31505">MSEVLATTSVPSESRGRLRRGGPVWAVAVAAVLLAGAVSCGGGGDNAGGQAPADKGGPTASGQAPSAKAEQQSLEMKGLVALVSGNLTELVVFDETTGRTKAGAFLPQHAVPSAWRRQAFSADWHSVVWTTKAGGLFFGEYTSGAGPNGNYGDTPVSIGGKPTYSGGKPGYTQPRFGPDGKRVYFLANNDKVYSADPKTPDDLKEEATLETGTFSRDSELNWDIAASGQVEKRQTVSPGQKNEATAPDGKRSVIKNGSGWFLKEAGSTAEPKFLFEHLLDHDEKPLANKRMTVDLLGWY</sequence>
<accession>A0A919GRN9</accession>
<evidence type="ECO:0000256" key="1">
    <source>
        <dbReference type="SAM" id="MobiDB-lite"/>
    </source>
</evidence>
<dbReference type="SUPFAM" id="SSF50969">
    <property type="entry name" value="YVTN repeat-like/Quinoprotein amine dehydrogenase"/>
    <property type="match status" value="1"/>
</dbReference>
<name>A0A919GRN9_9ACTN</name>
<dbReference type="EMBL" id="BNEE01000003">
    <property type="protein sequence ID" value="GHI83038.1"/>
    <property type="molecule type" value="Genomic_DNA"/>
</dbReference>
<evidence type="ECO:0000313" key="3">
    <source>
        <dbReference type="Proteomes" id="UP000600026"/>
    </source>
</evidence>
<feature type="region of interest" description="Disordered" evidence="1">
    <location>
        <begin position="46"/>
        <end position="71"/>
    </location>
</feature>
<organism evidence="2 3">
    <name type="scientific">Streptomyces xanthophaeus</name>
    <dbReference type="NCBI Taxonomy" id="67385"/>
    <lineage>
        <taxon>Bacteria</taxon>
        <taxon>Bacillati</taxon>
        <taxon>Actinomycetota</taxon>
        <taxon>Actinomycetes</taxon>
        <taxon>Kitasatosporales</taxon>
        <taxon>Streptomycetaceae</taxon>
        <taxon>Streptomyces</taxon>
    </lineage>
</organism>
<dbReference type="InterPro" id="IPR011044">
    <property type="entry name" value="Quino_amine_DH_bsu"/>
</dbReference>
<dbReference type="Proteomes" id="UP000600026">
    <property type="component" value="Unassembled WGS sequence"/>
</dbReference>
<gene>
    <name evidence="2" type="ORF">Sxan_04020</name>
</gene>
<dbReference type="OrthoDB" id="4320764at2"/>
<dbReference type="AlphaFoldDB" id="A0A919GRN9"/>
<comment type="caution">
    <text evidence="2">The sequence shown here is derived from an EMBL/GenBank/DDBJ whole genome shotgun (WGS) entry which is preliminary data.</text>
</comment>